<evidence type="ECO:0000313" key="2">
    <source>
        <dbReference type="Proteomes" id="UP001604335"/>
    </source>
</evidence>
<accession>A0ABW7C8W3</accession>
<proteinExistence type="predicted"/>
<gene>
    <name evidence="1" type="ORF">VPK24_01905</name>
</gene>
<organism evidence="1 2">
    <name type="scientific">Limnothrix redekei LRLZ20PSL1</name>
    <dbReference type="NCBI Taxonomy" id="3112953"/>
    <lineage>
        <taxon>Bacteria</taxon>
        <taxon>Bacillati</taxon>
        <taxon>Cyanobacteriota</taxon>
        <taxon>Cyanophyceae</taxon>
        <taxon>Pseudanabaenales</taxon>
        <taxon>Pseudanabaenaceae</taxon>
        <taxon>Limnothrix</taxon>
    </lineage>
</organism>
<dbReference type="EMBL" id="JAZAQF010000008">
    <property type="protein sequence ID" value="MFG3816376.1"/>
    <property type="molecule type" value="Genomic_DNA"/>
</dbReference>
<keyword evidence="2" id="KW-1185">Reference proteome</keyword>
<name>A0ABW7C8W3_9CYAN</name>
<dbReference type="Proteomes" id="UP001604335">
    <property type="component" value="Unassembled WGS sequence"/>
</dbReference>
<dbReference type="RefSeq" id="WP_393010227.1">
    <property type="nucleotide sequence ID" value="NZ_JAZAQF010000008.1"/>
</dbReference>
<protein>
    <submittedName>
        <fullName evidence="1">Uncharacterized protein</fullName>
    </submittedName>
</protein>
<sequence>MRRRRFGRIKQAIKNGATGGYLTKYLSYQSGASPITITKVVNRNGTVKKAIDPFGNIGTESTTLIVSLTGRAVAAQSGFGATDVILGLKEVNGSAVRNRGFLPAKAVLTDRSTGSAPKVSGITGLSYKKPTSSDSYTVPFGQVGTKAEFEVQADITAAVTAASSPTNIKSVSFKPERMYS</sequence>
<reference evidence="2" key="1">
    <citation type="journal article" date="2024" name="Algal Res.">
        <title>Biochemical, toxicological and genomic investigation of a high-biomass producing Limnothrix strain isolated from Italian shallow drinking water reservoir.</title>
        <authorList>
            <person name="Simonazzi M."/>
            <person name="Shishido T.K."/>
            <person name="Delbaje E."/>
            <person name="Wahlsten M."/>
            <person name="Fewer D.P."/>
            <person name="Sivonen K."/>
            <person name="Pezzolesi L."/>
            <person name="Pistocchi R."/>
        </authorList>
    </citation>
    <scope>NUCLEOTIDE SEQUENCE [LARGE SCALE GENOMIC DNA]</scope>
    <source>
        <strain evidence="2">LRLZ20PSL1</strain>
    </source>
</reference>
<evidence type="ECO:0000313" key="1">
    <source>
        <dbReference type="EMBL" id="MFG3816376.1"/>
    </source>
</evidence>
<comment type="caution">
    <text evidence="1">The sequence shown here is derived from an EMBL/GenBank/DDBJ whole genome shotgun (WGS) entry which is preliminary data.</text>
</comment>